<protein>
    <recommendedName>
        <fullName evidence="2">Methylene-tetrahydrofolate reductase C-terminal-like domain-containing protein</fullName>
    </recommendedName>
</protein>
<name>A0ABV2KGQ3_9HYPH</name>
<accession>A0ABV2KGQ3</accession>
<dbReference type="EMBL" id="JBEPMN010000001">
    <property type="protein sequence ID" value="MET3660254.1"/>
    <property type="molecule type" value="Genomic_DNA"/>
</dbReference>
<evidence type="ECO:0000259" key="2">
    <source>
        <dbReference type="Pfam" id="PF12225"/>
    </source>
</evidence>
<evidence type="ECO:0000313" key="3">
    <source>
        <dbReference type="EMBL" id="MET3660254.1"/>
    </source>
</evidence>
<organism evidence="3 4">
    <name type="scientific">Aquamicrobium ahrensii</name>
    <dbReference type="NCBI Taxonomy" id="469551"/>
    <lineage>
        <taxon>Bacteria</taxon>
        <taxon>Pseudomonadati</taxon>
        <taxon>Pseudomonadota</taxon>
        <taxon>Alphaproteobacteria</taxon>
        <taxon>Hyphomicrobiales</taxon>
        <taxon>Phyllobacteriaceae</taxon>
        <taxon>Aquamicrobium</taxon>
    </lineage>
</organism>
<gene>
    <name evidence="3" type="ORF">ABID44_000554</name>
</gene>
<feature type="domain" description="Methylene-tetrahydrofolate reductase C-terminal-like" evidence="2">
    <location>
        <begin position="101"/>
        <end position="191"/>
    </location>
</feature>
<dbReference type="InterPro" id="IPR022026">
    <property type="entry name" value="DUF5981"/>
</dbReference>
<dbReference type="Proteomes" id="UP001549143">
    <property type="component" value="Unassembled WGS sequence"/>
</dbReference>
<dbReference type="Pfam" id="PF12225">
    <property type="entry name" value="DUF5981"/>
    <property type="match status" value="1"/>
</dbReference>
<feature type="region of interest" description="Disordered" evidence="1">
    <location>
        <begin position="1"/>
        <end position="54"/>
    </location>
</feature>
<feature type="compositionally biased region" description="Polar residues" evidence="1">
    <location>
        <begin position="1"/>
        <end position="13"/>
    </location>
</feature>
<comment type="caution">
    <text evidence="3">The sequence shown here is derived from an EMBL/GenBank/DDBJ whole genome shotgun (WGS) entry which is preliminary data.</text>
</comment>
<keyword evidence="4" id="KW-1185">Reference proteome</keyword>
<reference evidence="3 4" key="1">
    <citation type="submission" date="2024-06" db="EMBL/GenBank/DDBJ databases">
        <title>Genomic Encyclopedia of Type Strains, Phase IV (KMG-IV): sequencing the most valuable type-strain genomes for metagenomic binning, comparative biology and taxonomic classification.</title>
        <authorList>
            <person name="Goeker M."/>
        </authorList>
    </citation>
    <scope>NUCLEOTIDE SEQUENCE [LARGE SCALE GENOMIC DNA]</scope>
    <source>
        <strain evidence="3 4">DSM 19730</strain>
    </source>
</reference>
<evidence type="ECO:0000313" key="4">
    <source>
        <dbReference type="Proteomes" id="UP001549143"/>
    </source>
</evidence>
<proteinExistence type="predicted"/>
<evidence type="ECO:0000256" key="1">
    <source>
        <dbReference type="SAM" id="MobiDB-lite"/>
    </source>
</evidence>
<sequence>MASAPLQSQSTTAKGPASGDTPVVPPSATGTTTQAAMVKKTAPKSDYNPADVSPQRRVQRSYSVRLWSVRHSRLLEWVYGRFADTFLLLHPLWKAIGYGRVEAPVKFVEKRVKGLMFDCRMCGQCILSSTGMSCPMNCPKQLRNGPCGGVRANGNCEVEPDMPCVWVKAWEGSRTMVRGDAILNVQNPVDQSLRETSAWLRVTAQAAAAREQAKASSDMGAAA</sequence>